<dbReference type="PROSITE" id="PS50943">
    <property type="entry name" value="HTH_CROC1"/>
    <property type="match status" value="1"/>
</dbReference>
<reference evidence="3" key="1">
    <citation type="submission" date="2020-01" db="EMBL/GenBank/DDBJ databases">
        <authorList>
            <person name="Meier V. D."/>
            <person name="Meier V D."/>
        </authorList>
    </citation>
    <scope>NUCLEOTIDE SEQUENCE</scope>
    <source>
        <strain evidence="3">HLG_WM_MAG_03</strain>
    </source>
</reference>
<dbReference type="PANTHER" id="PTHR46797">
    <property type="entry name" value="HTH-TYPE TRANSCRIPTIONAL REGULATOR"/>
    <property type="match status" value="1"/>
</dbReference>
<dbReference type="GO" id="GO:0003700">
    <property type="term" value="F:DNA-binding transcription factor activity"/>
    <property type="evidence" value="ECO:0007669"/>
    <property type="project" value="TreeGrafter"/>
</dbReference>
<gene>
    <name evidence="3" type="ORF">HELGO_WM41881</name>
</gene>
<evidence type="ECO:0000256" key="1">
    <source>
        <dbReference type="ARBA" id="ARBA00023125"/>
    </source>
</evidence>
<dbReference type="Gene3D" id="1.10.260.40">
    <property type="entry name" value="lambda repressor-like DNA-binding domains"/>
    <property type="match status" value="1"/>
</dbReference>
<dbReference type="InterPro" id="IPR001387">
    <property type="entry name" value="Cro/C1-type_HTH"/>
</dbReference>
<accession>A0A6S6T329</accession>
<evidence type="ECO:0000259" key="2">
    <source>
        <dbReference type="PROSITE" id="PS50943"/>
    </source>
</evidence>
<dbReference type="InterPro" id="IPR010982">
    <property type="entry name" value="Lambda_DNA-bd_dom_sf"/>
</dbReference>
<keyword evidence="1" id="KW-0238">DNA-binding</keyword>
<protein>
    <submittedName>
        <fullName evidence="3">Transcriptional regulator</fullName>
    </submittedName>
</protein>
<name>A0A6S6T329_9BACT</name>
<dbReference type="SMART" id="SM00530">
    <property type="entry name" value="HTH_XRE"/>
    <property type="match status" value="1"/>
</dbReference>
<feature type="domain" description="HTH cro/C1-type" evidence="2">
    <location>
        <begin position="10"/>
        <end position="67"/>
    </location>
</feature>
<dbReference type="Pfam" id="PF01381">
    <property type="entry name" value="HTH_3"/>
    <property type="match status" value="1"/>
</dbReference>
<evidence type="ECO:0000313" key="3">
    <source>
        <dbReference type="EMBL" id="CAA6812654.1"/>
    </source>
</evidence>
<sequence>MKLFDIGKRVKELRKEQNITQEELAKKAGISRVTLGKLERGQMGAVSIRTLDVILHSLNHELSISESLDGFGIPTLDEMNERD</sequence>
<proteinExistence type="predicted"/>
<dbReference type="PANTHER" id="PTHR46797:SF1">
    <property type="entry name" value="METHYLPHOSPHONATE SYNTHASE"/>
    <property type="match status" value="1"/>
</dbReference>
<dbReference type="EMBL" id="CACVAR010000219">
    <property type="protein sequence ID" value="CAA6812654.1"/>
    <property type="molecule type" value="Genomic_DNA"/>
</dbReference>
<dbReference type="GO" id="GO:0003677">
    <property type="term" value="F:DNA binding"/>
    <property type="evidence" value="ECO:0007669"/>
    <property type="project" value="UniProtKB-KW"/>
</dbReference>
<dbReference type="AlphaFoldDB" id="A0A6S6T329"/>
<dbReference type="SUPFAM" id="SSF47413">
    <property type="entry name" value="lambda repressor-like DNA-binding domains"/>
    <property type="match status" value="1"/>
</dbReference>
<dbReference type="CDD" id="cd00093">
    <property type="entry name" value="HTH_XRE"/>
    <property type="match status" value="1"/>
</dbReference>
<organism evidence="3">
    <name type="scientific">uncultured Sulfurovum sp</name>
    <dbReference type="NCBI Taxonomy" id="269237"/>
    <lineage>
        <taxon>Bacteria</taxon>
        <taxon>Pseudomonadati</taxon>
        <taxon>Campylobacterota</taxon>
        <taxon>Epsilonproteobacteria</taxon>
        <taxon>Campylobacterales</taxon>
        <taxon>Sulfurovaceae</taxon>
        <taxon>Sulfurovum</taxon>
        <taxon>environmental samples</taxon>
    </lineage>
</organism>
<dbReference type="InterPro" id="IPR050807">
    <property type="entry name" value="TransReg_Diox_bact_type"/>
</dbReference>
<dbReference type="GO" id="GO:0005829">
    <property type="term" value="C:cytosol"/>
    <property type="evidence" value="ECO:0007669"/>
    <property type="project" value="TreeGrafter"/>
</dbReference>